<organism evidence="1 2">
    <name type="scientific">Neodiprion lecontei</name>
    <name type="common">Redheaded pine sawfly</name>
    <dbReference type="NCBI Taxonomy" id="441921"/>
    <lineage>
        <taxon>Eukaryota</taxon>
        <taxon>Metazoa</taxon>
        <taxon>Ecdysozoa</taxon>
        <taxon>Arthropoda</taxon>
        <taxon>Hexapoda</taxon>
        <taxon>Insecta</taxon>
        <taxon>Pterygota</taxon>
        <taxon>Neoptera</taxon>
        <taxon>Endopterygota</taxon>
        <taxon>Hymenoptera</taxon>
        <taxon>Tenthredinoidea</taxon>
        <taxon>Diprionidae</taxon>
        <taxon>Diprioninae</taxon>
        <taxon>Neodiprion</taxon>
    </lineage>
</organism>
<name>A0ABM3FRN3_NEOLC</name>
<sequence length="267" mass="30499">MCIMFIYRNAEAKGDTYRIILASNRDESLKRPTATAHWWKNYPRCLGGVDMEPGKEGGTWLALSTEGRFGALLNLTGEKRSTTTPGEGRGYLVKDYIISDVSADKYLANLYEKNRYEQIYNPFNLILVNLCAENSEGPEKCLDTILGFGNSPTGRPLKKVTLGKERFKNIVQDATILDQDKIIENLIEFLRWNEKHLPDPELESRAPNWYKDLSSVFVHIQDAEYGTRAHSILMVDGSNRLTFVEETLTPDASWKRQTFTTELQIFM</sequence>
<accession>A0ABM3FRN3</accession>
<gene>
    <name evidence="2" type="primary">LOC107219903</name>
</gene>
<dbReference type="GeneID" id="107219903"/>
<dbReference type="PANTHER" id="PTHR17985:SF8">
    <property type="entry name" value="TRANSPORT AND GOLGI ORGANIZATION PROTEIN 2 HOMOLOG"/>
    <property type="match status" value="1"/>
</dbReference>
<dbReference type="RefSeq" id="XP_046590672.1">
    <property type="nucleotide sequence ID" value="XM_046734716.1"/>
</dbReference>
<reference evidence="2" key="1">
    <citation type="submission" date="2025-08" db="UniProtKB">
        <authorList>
            <consortium name="RefSeq"/>
        </authorList>
    </citation>
    <scope>IDENTIFICATION</scope>
    <source>
        <tissue evidence="2">Thorax and Abdomen</tissue>
    </source>
</reference>
<dbReference type="PANTHER" id="PTHR17985">
    <property type="entry name" value="SER/THR-RICH PROTEIN T10 IN DGCR REGION"/>
    <property type="match status" value="1"/>
</dbReference>
<keyword evidence="1" id="KW-1185">Reference proteome</keyword>
<dbReference type="Proteomes" id="UP000829291">
    <property type="component" value="Chromosome 3"/>
</dbReference>
<evidence type="ECO:0000313" key="2">
    <source>
        <dbReference type="RefSeq" id="XP_046590672.1"/>
    </source>
</evidence>
<dbReference type="InterPro" id="IPR008551">
    <property type="entry name" value="TANGO2"/>
</dbReference>
<protein>
    <submittedName>
        <fullName evidence="2">Transport and Golgi organization protein 2 isoform X2</fullName>
    </submittedName>
</protein>
<evidence type="ECO:0000313" key="1">
    <source>
        <dbReference type="Proteomes" id="UP000829291"/>
    </source>
</evidence>
<proteinExistence type="predicted"/>
<dbReference type="Pfam" id="PF05742">
    <property type="entry name" value="TANGO2"/>
    <property type="match status" value="1"/>
</dbReference>